<dbReference type="EMBL" id="BMAU01021379">
    <property type="protein sequence ID" value="GFY27418.1"/>
    <property type="molecule type" value="Genomic_DNA"/>
</dbReference>
<reference evidence="2" key="1">
    <citation type="submission" date="2020-08" db="EMBL/GenBank/DDBJ databases">
        <title>Multicomponent nature underlies the extraordinary mechanical properties of spider dragline silk.</title>
        <authorList>
            <person name="Kono N."/>
            <person name="Nakamura H."/>
            <person name="Mori M."/>
            <person name="Yoshida Y."/>
            <person name="Ohtoshi R."/>
            <person name="Malay A.D."/>
            <person name="Moran D.A.P."/>
            <person name="Tomita M."/>
            <person name="Numata K."/>
            <person name="Arakawa K."/>
        </authorList>
    </citation>
    <scope>NUCLEOTIDE SEQUENCE</scope>
</reference>
<sequence length="146" mass="16301">MKLGIKQQTNKFSSPNTTPITPERKSYSYDKFEGENSGLGPGASHLCVPSTNLMKKDLWLAGYLEYPHAMKALSICKHPYLFSGFEPKPDGRESITGKSPTSFPEEDTVMPYSGLEPKPTRLHVKGHIHRTGWAAKRCLTFINDDS</sequence>
<evidence type="ECO:0000313" key="2">
    <source>
        <dbReference type="EMBL" id="GFY27418.1"/>
    </source>
</evidence>
<name>A0A8X6W3D3_TRICX</name>
<feature type="region of interest" description="Disordered" evidence="1">
    <location>
        <begin position="89"/>
        <end position="108"/>
    </location>
</feature>
<organism evidence="2 3">
    <name type="scientific">Trichonephila clavipes</name>
    <name type="common">Golden silk orbweaver</name>
    <name type="synonym">Nephila clavipes</name>
    <dbReference type="NCBI Taxonomy" id="2585209"/>
    <lineage>
        <taxon>Eukaryota</taxon>
        <taxon>Metazoa</taxon>
        <taxon>Ecdysozoa</taxon>
        <taxon>Arthropoda</taxon>
        <taxon>Chelicerata</taxon>
        <taxon>Arachnida</taxon>
        <taxon>Araneae</taxon>
        <taxon>Araneomorphae</taxon>
        <taxon>Entelegynae</taxon>
        <taxon>Araneoidea</taxon>
        <taxon>Nephilidae</taxon>
        <taxon>Trichonephila</taxon>
    </lineage>
</organism>
<feature type="compositionally biased region" description="Polar residues" evidence="1">
    <location>
        <begin position="1"/>
        <end position="20"/>
    </location>
</feature>
<feature type="region of interest" description="Disordered" evidence="1">
    <location>
        <begin position="1"/>
        <end position="25"/>
    </location>
</feature>
<evidence type="ECO:0000256" key="1">
    <source>
        <dbReference type="SAM" id="MobiDB-lite"/>
    </source>
</evidence>
<gene>
    <name evidence="2" type="ORF">TNCV_2070381</name>
</gene>
<proteinExistence type="predicted"/>
<protein>
    <submittedName>
        <fullName evidence="2">Uncharacterized protein</fullName>
    </submittedName>
</protein>
<accession>A0A8X6W3D3</accession>
<dbReference type="AlphaFoldDB" id="A0A8X6W3D3"/>
<keyword evidence="3" id="KW-1185">Reference proteome</keyword>
<comment type="caution">
    <text evidence="2">The sequence shown here is derived from an EMBL/GenBank/DDBJ whole genome shotgun (WGS) entry which is preliminary data.</text>
</comment>
<evidence type="ECO:0000313" key="3">
    <source>
        <dbReference type="Proteomes" id="UP000887159"/>
    </source>
</evidence>
<dbReference type="Proteomes" id="UP000887159">
    <property type="component" value="Unassembled WGS sequence"/>
</dbReference>